<dbReference type="Proteomes" id="UP000015350">
    <property type="component" value="Unassembled WGS sequence"/>
</dbReference>
<dbReference type="EMBL" id="AQPH01000001">
    <property type="protein sequence ID" value="EPY03482.1"/>
    <property type="molecule type" value="Genomic_DNA"/>
</dbReference>
<name>S9SC54_MAGFU</name>
<evidence type="ECO:0000313" key="3">
    <source>
        <dbReference type="Proteomes" id="UP000015350"/>
    </source>
</evidence>
<organism evidence="2 3">
    <name type="scientific">Magnetospirillum fulvum MGU-K5</name>
    <dbReference type="NCBI Taxonomy" id="1316936"/>
    <lineage>
        <taxon>Bacteria</taxon>
        <taxon>Pseudomonadati</taxon>
        <taxon>Pseudomonadota</taxon>
        <taxon>Alphaproteobacteria</taxon>
        <taxon>Rhodospirillales</taxon>
        <taxon>Rhodospirillaceae</taxon>
        <taxon>Magnetospirillum</taxon>
    </lineage>
</organism>
<sequence>MEVARRRIGTSAILVKPPSVEPMVVQHRHLAASRDAGQPGDEIILLAGKGQGKRTLPQPDGGGLRGSFDPIDDTIRLFESANLSTFLHEGGHLWLFQMVRDLGDERVLPEARLRTVRDLQTVMDWLRVDIDVATASPEDIQAAIPVEAHEQWARGIEAYLMEGKAPSVALRDVFARFSAWLIRTYKKVRNLSVKLTPEVRGVMDRLLASDDAIEQARRDTVFKVPSELLAVLTPAERREIEARQEQAALEAKAELQGRVMRELARERLEWWKTERDGVRAEVEADVRSRPAYRVVALSKGIGPDGAKLIDPDTGEARVLKLDRKALVAEYGEEIVRLLPSGVTTAKGGVNHHILAGMIGLPNGDALRLALMDAKANPLHDVVERETDARMRERHGDMVTDGRIAEDAADIVATGKAIEAVALQAKYLKRLAGDIIDKAAARRQAEEGAGSAASDQARIDTAAASTDQVINAGVPAEGVTAAQVAEVMAAGEAKAAPLQRTAQRAAVRKTRSILAGMDHAAIKDAAAAFIAARQVSQATDATMYRAQAKRHERRATLALAARDYVEAFDAKQQQLLNMELERLAREARTEVEKFQAKARRLNKPDGKLAATMDEDFFRAVRQVLARYGLARADSEFDAGVWVKRLKETDPAGAEDIAEIIAELTKAPTPGQVKSRLMPDGRRVEIAPDYRDMTLAAFRDLRDGVQAMLTMGRNARSALVDGERVEFEQIVHDIEAQIGDRIKDPDHSRDPTRMERAGTKLLGLVSAGRRVESWARDLDDGKIGALTRYLWRPVSEAVYAYRDARRSILPQILDILRPGMGELSKPQVIAAQELDFTFDTKGQLMAAILHSGNDSNLRKLLLGRRGWGSTTKDGTLDRSRWDAFMARMWADGVVTKADMDMAQSVWDLLESTKPAAQAAHKAMFGFSFKEIEASPIKTPFGEYRGGYVPAITDSDQNTDSARHLDAEAIGSLQNASMFPAAARGFTKGRSEYNKPLLLDLAMIPSHVNKVLLFSHVGPAIRQAARLVKRSDFGAIMGGVDQTAINDLLVPWLQRTARQTVDAPATGAGGRAGDAIFRYLRRSAGMQAMVGNLVNAAQQVTGIASAAVIVPPAALARSLVTVWRDPEMTRAAITVKSAFMRDRMDSASREIAADIDGILTHKGALGKAQDIALRHGYFAQQIAQDLVDRVVWAAAYDHAAATGIEDAEAVRRADSAVRTSQGSFSPEDVSRIETGSTWARLFTMFYSYFNAQANMVGTEIAITLREAGWNGGAGKLAAIYFFGGFLPAVVAEAITQAAKGELGDEDDDGWADDLAGLFLLSQLRYFAAFVPGVGQTVNLIANQFNDKPYDDRLSTAPAVSMIEGAVRAVKTVPTAIFADGDKSRATADGINAIGTVLGLPLGWLRKPASYAVDVAEGDSRPRHIGNVVSGILTGQDGTAR</sequence>
<evidence type="ECO:0000313" key="2">
    <source>
        <dbReference type="EMBL" id="EPY03482.1"/>
    </source>
</evidence>
<evidence type="ECO:0008006" key="4">
    <source>
        <dbReference type="Google" id="ProtNLM"/>
    </source>
</evidence>
<accession>S9SC54</accession>
<feature type="coiled-coil region" evidence="1">
    <location>
        <begin position="569"/>
        <end position="596"/>
    </location>
</feature>
<gene>
    <name evidence="2" type="ORF">K678_00185</name>
</gene>
<proteinExistence type="predicted"/>
<reference evidence="2 3" key="1">
    <citation type="submission" date="2013-04" db="EMBL/GenBank/DDBJ databases">
        <authorList>
            <person name="Kuznetsov B."/>
            <person name="Ivanovsky R."/>
        </authorList>
    </citation>
    <scope>NUCLEOTIDE SEQUENCE [LARGE SCALE GENOMIC DNA]</scope>
    <source>
        <strain evidence="2 3">MGU-K5</strain>
    </source>
</reference>
<keyword evidence="1" id="KW-0175">Coiled coil</keyword>
<protein>
    <recommendedName>
        <fullName evidence="4">Large polyvalent protein associated domain-containing protein</fullName>
    </recommendedName>
</protein>
<dbReference type="STRING" id="1316936.K678_00185"/>
<evidence type="ECO:0000256" key="1">
    <source>
        <dbReference type="SAM" id="Coils"/>
    </source>
</evidence>
<dbReference type="eggNOG" id="ENOG502ZABJ">
    <property type="taxonomic scope" value="Bacteria"/>
</dbReference>
<comment type="caution">
    <text evidence="2">The sequence shown here is derived from an EMBL/GenBank/DDBJ whole genome shotgun (WGS) entry which is preliminary data.</text>
</comment>